<organism evidence="1 2">
    <name type="scientific">Candidatus Xianfuyuplasma coldseepsis</name>
    <dbReference type="NCBI Taxonomy" id="2782163"/>
    <lineage>
        <taxon>Bacteria</taxon>
        <taxon>Bacillati</taxon>
        <taxon>Mycoplasmatota</taxon>
        <taxon>Mollicutes</taxon>
        <taxon>Candidatus Izemoplasmatales</taxon>
        <taxon>Candidatus Izemoplasmataceae</taxon>
        <taxon>Candidatus Xianfuyuplasma</taxon>
    </lineage>
</organism>
<dbReference type="Proteomes" id="UP000514720">
    <property type="component" value="Chromosome"/>
</dbReference>
<proteinExistence type="predicted"/>
<evidence type="ECO:0000313" key="2">
    <source>
        <dbReference type="Proteomes" id="UP000514720"/>
    </source>
</evidence>
<reference evidence="1 2" key="1">
    <citation type="submission" date="2020-02" db="EMBL/GenBank/DDBJ databases">
        <authorList>
            <person name="Zheng R.K."/>
            <person name="Sun C.M."/>
        </authorList>
    </citation>
    <scope>NUCLEOTIDE SEQUENCE [LARGE SCALE GENOMIC DNA]</scope>
    <source>
        <strain evidence="2">zrk13</strain>
    </source>
</reference>
<dbReference type="InterPro" id="IPR015231">
    <property type="entry name" value="DUF1934"/>
</dbReference>
<name>A0A7L7KQB9_9MOLU</name>
<dbReference type="AlphaFoldDB" id="A0A7L7KQB9"/>
<keyword evidence="2" id="KW-1185">Reference proteome</keyword>
<gene>
    <name evidence="1" type="ORF">G4Z02_04220</name>
</gene>
<dbReference type="EMBL" id="CP048914">
    <property type="protein sequence ID" value="QMS84991.1"/>
    <property type="molecule type" value="Genomic_DNA"/>
</dbReference>
<evidence type="ECO:0000313" key="1">
    <source>
        <dbReference type="EMBL" id="QMS84991.1"/>
    </source>
</evidence>
<accession>A0A7L7KQB9</accession>
<dbReference type="Pfam" id="PF09148">
    <property type="entry name" value="DUF1934"/>
    <property type="match status" value="1"/>
</dbReference>
<dbReference type="Gene3D" id="2.40.128.20">
    <property type="match status" value="1"/>
</dbReference>
<dbReference type="RefSeq" id="WP_258878617.1">
    <property type="nucleotide sequence ID" value="NZ_CP048914.1"/>
</dbReference>
<sequence>MHRVQVHFTITSSDASQTFETVGTLDDRVLEFVDPTDHTNRLIMSDTLSYHKIGETILNLKLDEDRLTTATYQVYEQTLQFTVHTKSLNLTTKYIDVEYELYQDENLVNTTHFTIEYQPLKEDHHD</sequence>
<protein>
    <submittedName>
        <fullName evidence="1">DUF1934 family protein</fullName>
    </submittedName>
</protein>
<dbReference type="KEGG" id="xcl:G4Z02_04220"/>
<dbReference type="SUPFAM" id="SSF50814">
    <property type="entry name" value="Lipocalins"/>
    <property type="match status" value="1"/>
</dbReference>
<dbReference type="InterPro" id="IPR012674">
    <property type="entry name" value="Calycin"/>
</dbReference>